<dbReference type="InterPro" id="IPR018721">
    <property type="entry name" value="DUF2252"/>
</dbReference>
<reference evidence="2 3" key="1">
    <citation type="submission" date="2024-09" db="EMBL/GenBank/DDBJ databases">
        <authorList>
            <person name="Sun Q."/>
            <person name="Mori K."/>
        </authorList>
    </citation>
    <scope>NUCLEOTIDE SEQUENCE [LARGE SCALE GENOMIC DNA]</scope>
    <source>
        <strain evidence="2 3">JCM 14321</strain>
    </source>
</reference>
<name>A0ABV5SKU2_9MICO</name>
<dbReference type="Pfam" id="PF10009">
    <property type="entry name" value="DUF2252"/>
    <property type="match status" value="1"/>
</dbReference>
<feature type="compositionally biased region" description="Basic and acidic residues" evidence="1">
    <location>
        <begin position="16"/>
        <end position="39"/>
    </location>
</feature>
<evidence type="ECO:0000313" key="3">
    <source>
        <dbReference type="Proteomes" id="UP001589667"/>
    </source>
</evidence>
<dbReference type="PANTHER" id="PTHR39441:SF1">
    <property type="entry name" value="DUF2252 DOMAIN-CONTAINING PROTEIN"/>
    <property type="match status" value="1"/>
</dbReference>
<dbReference type="RefSeq" id="WP_157423657.1">
    <property type="nucleotide sequence ID" value="NZ_BAAANI010000008.1"/>
</dbReference>
<protein>
    <submittedName>
        <fullName evidence="2">DUF2252 domain-containing protein</fullName>
    </submittedName>
</protein>
<dbReference type="EMBL" id="JBHMBL010000001">
    <property type="protein sequence ID" value="MFB9640938.1"/>
    <property type="molecule type" value="Genomic_DNA"/>
</dbReference>
<proteinExistence type="predicted"/>
<dbReference type="PANTHER" id="PTHR39441">
    <property type="entry name" value="DUF2252 DOMAIN-CONTAINING PROTEIN"/>
    <property type="match status" value="1"/>
</dbReference>
<evidence type="ECO:0000256" key="1">
    <source>
        <dbReference type="SAM" id="MobiDB-lite"/>
    </source>
</evidence>
<organism evidence="2 3">
    <name type="scientific">Agromyces lapidis</name>
    <dbReference type="NCBI Taxonomy" id="279574"/>
    <lineage>
        <taxon>Bacteria</taxon>
        <taxon>Bacillati</taxon>
        <taxon>Actinomycetota</taxon>
        <taxon>Actinomycetes</taxon>
        <taxon>Micrococcales</taxon>
        <taxon>Microbacteriaceae</taxon>
        <taxon>Agromyces</taxon>
    </lineage>
</organism>
<keyword evidence="3" id="KW-1185">Reference proteome</keyword>
<evidence type="ECO:0000313" key="2">
    <source>
        <dbReference type="EMBL" id="MFB9640938.1"/>
    </source>
</evidence>
<comment type="caution">
    <text evidence="2">The sequence shown here is derived from an EMBL/GenBank/DDBJ whole genome shotgun (WGS) entry which is preliminary data.</text>
</comment>
<sequence>MQEYDRPSDPRLLPRKSREDLGRSARSSRPLEDHAALGPGERDPIAILEHQALSRVAGLVGLRYARMATSPFAFYRGAAAIMAGDLRELPDSGVQTQLCGDAHLSNVGFYASPERALVIDLNDFDETAPGPFEWDVKRMAASFEIAARARGFDDRDRSAIVERVGRAYAAAMDTAVRTPALELFTARLDIDTVMADIGSELPEKASERVEESVTKTYRRDSRQAADKLAVRDDDGVLRFKSDPPLLTPLRELAEREGMSFETALARLHDVLEQYRATLPPERRRLLERYRMVDAAMKVVGVGSVGTRAWVVLLQGDAKRDVLVLQAKEAQRSVIEPPDGSSAYAHQGQRVVRGQRIMQSLGDILLGWTTGEGFDGRMRDLYLRQFRDWKGSAEPERMEPATMRMYAQYCGIVLARAHARGGDPATISGYLGGGKTFAHALVGFAAAYADRTEADHAALLSAIASGRLEAATR</sequence>
<feature type="region of interest" description="Disordered" evidence="1">
    <location>
        <begin position="1"/>
        <end position="39"/>
    </location>
</feature>
<accession>A0ABV5SKU2</accession>
<gene>
    <name evidence="2" type="ORF">ACFFQV_01430</name>
</gene>
<dbReference type="Proteomes" id="UP001589667">
    <property type="component" value="Unassembled WGS sequence"/>
</dbReference>